<dbReference type="Pfam" id="PF00392">
    <property type="entry name" value="GntR"/>
    <property type="match status" value="1"/>
</dbReference>
<accession>A0A2M9BB79</accession>
<keyword evidence="1" id="KW-0805">Transcription regulation</keyword>
<evidence type="ECO:0000256" key="2">
    <source>
        <dbReference type="ARBA" id="ARBA00023125"/>
    </source>
</evidence>
<dbReference type="RefSeq" id="WP_100346093.1">
    <property type="nucleotide sequence ID" value="NZ_PGFB01000007.1"/>
</dbReference>
<dbReference type="AlphaFoldDB" id="A0A2M9BB79"/>
<evidence type="ECO:0000256" key="3">
    <source>
        <dbReference type="ARBA" id="ARBA00023163"/>
    </source>
</evidence>
<dbReference type="InterPro" id="IPR008920">
    <property type="entry name" value="TF_FadR/GntR_C"/>
</dbReference>
<keyword evidence="3" id="KW-0804">Transcription</keyword>
<keyword evidence="2 5" id="KW-0238">DNA-binding</keyword>
<dbReference type="SMART" id="SM00895">
    <property type="entry name" value="FCD"/>
    <property type="match status" value="1"/>
</dbReference>
<dbReference type="Proteomes" id="UP000230161">
    <property type="component" value="Unassembled WGS sequence"/>
</dbReference>
<dbReference type="InterPro" id="IPR036390">
    <property type="entry name" value="WH_DNA-bd_sf"/>
</dbReference>
<dbReference type="CDD" id="cd07377">
    <property type="entry name" value="WHTH_GntR"/>
    <property type="match status" value="1"/>
</dbReference>
<dbReference type="Gene3D" id="1.10.10.10">
    <property type="entry name" value="Winged helix-like DNA-binding domain superfamily/Winged helix DNA-binding domain"/>
    <property type="match status" value="1"/>
</dbReference>
<dbReference type="PANTHER" id="PTHR43537:SF51">
    <property type="entry name" value="HTH-TYPE TRANSCRIPTIONAL REGULATOR LGOR-RELATED"/>
    <property type="match status" value="1"/>
</dbReference>
<dbReference type="SMART" id="SM00345">
    <property type="entry name" value="HTH_GNTR"/>
    <property type="match status" value="1"/>
</dbReference>
<evidence type="ECO:0000259" key="4">
    <source>
        <dbReference type="PROSITE" id="PS50949"/>
    </source>
</evidence>
<dbReference type="GO" id="GO:0003677">
    <property type="term" value="F:DNA binding"/>
    <property type="evidence" value="ECO:0007669"/>
    <property type="project" value="UniProtKB-KW"/>
</dbReference>
<dbReference type="SUPFAM" id="SSF46785">
    <property type="entry name" value="Winged helix' DNA-binding domain"/>
    <property type="match status" value="1"/>
</dbReference>
<dbReference type="InterPro" id="IPR011711">
    <property type="entry name" value="GntR_C"/>
</dbReference>
<dbReference type="InterPro" id="IPR000524">
    <property type="entry name" value="Tscrpt_reg_HTH_GntR"/>
</dbReference>
<dbReference type="PANTHER" id="PTHR43537">
    <property type="entry name" value="TRANSCRIPTIONAL REGULATOR, GNTR FAMILY"/>
    <property type="match status" value="1"/>
</dbReference>
<organism evidence="5 6">
    <name type="scientific">Compostimonas suwonensis</name>
    <dbReference type="NCBI Taxonomy" id="1048394"/>
    <lineage>
        <taxon>Bacteria</taxon>
        <taxon>Bacillati</taxon>
        <taxon>Actinomycetota</taxon>
        <taxon>Actinomycetes</taxon>
        <taxon>Micrococcales</taxon>
        <taxon>Microbacteriaceae</taxon>
        <taxon>Compostimonas</taxon>
    </lineage>
</organism>
<keyword evidence="6" id="KW-1185">Reference proteome</keyword>
<proteinExistence type="predicted"/>
<sequence length="226" mass="25357">MNLVHRHPRPEHVAEALLARIGTGEWRRGQRLPGETTLAMQFGVSAPSMRKAMLELAGSGVLEFRPGVGIFVRSLSPVDNWETAVRRAKIAEVIEGRIAIETEAARLAADRRTRSDLRAMETLLEARNRASVEASVEDYVDIDMEFHRSVIASAHNPLLNELFDSFLPRMRRAMIDLVRIGPSAEVQRTDHDDHTIVLTAIRHHRSDHAATSSRNHLVTLRTSLIV</sequence>
<name>A0A2M9BB79_9MICO</name>
<comment type="caution">
    <text evidence="5">The sequence shown here is derived from an EMBL/GenBank/DDBJ whole genome shotgun (WGS) entry which is preliminary data.</text>
</comment>
<dbReference type="EMBL" id="PGFB01000007">
    <property type="protein sequence ID" value="PJJ55198.1"/>
    <property type="molecule type" value="Genomic_DNA"/>
</dbReference>
<evidence type="ECO:0000313" key="5">
    <source>
        <dbReference type="EMBL" id="PJJ55198.1"/>
    </source>
</evidence>
<dbReference type="GO" id="GO:0003700">
    <property type="term" value="F:DNA-binding transcription factor activity"/>
    <property type="evidence" value="ECO:0007669"/>
    <property type="project" value="InterPro"/>
</dbReference>
<protein>
    <submittedName>
        <fullName evidence="5">DNA-binding FadR family transcriptional regulator</fullName>
    </submittedName>
</protein>
<dbReference type="OrthoDB" id="3575876at2"/>
<reference evidence="5 6" key="1">
    <citation type="submission" date="2017-11" db="EMBL/GenBank/DDBJ databases">
        <title>Genomic Encyclopedia of Archaeal and Bacterial Type Strains, Phase II (KMG-II): From Individual Species to Whole Genera.</title>
        <authorList>
            <person name="Goeker M."/>
        </authorList>
    </citation>
    <scope>NUCLEOTIDE SEQUENCE [LARGE SCALE GENOMIC DNA]</scope>
    <source>
        <strain evidence="5 6">DSM 25625</strain>
    </source>
</reference>
<evidence type="ECO:0000256" key="1">
    <source>
        <dbReference type="ARBA" id="ARBA00023015"/>
    </source>
</evidence>
<dbReference type="InterPro" id="IPR036388">
    <property type="entry name" value="WH-like_DNA-bd_sf"/>
</dbReference>
<evidence type="ECO:0000313" key="6">
    <source>
        <dbReference type="Proteomes" id="UP000230161"/>
    </source>
</evidence>
<gene>
    <name evidence="5" type="ORF">CLV54_3334</name>
</gene>
<dbReference type="Gene3D" id="1.20.120.530">
    <property type="entry name" value="GntR ligand-binding domain-like"/>
    <property type="match status" value="1"/>
</dbReference>
<dbReference type="Pfam" id="PF07729">
    <property type="entry name" value="FCD"/>
    <property type="match status" value="1"/>
</dbReference>
<dbReference type="PROSITE" id="PS50949">
    <property type="entry name" value="HTH_GNTR"/>
    <property type="match status" value="1"/>
</dbReference>
<dbReference type="SUPFAM" id="SSF48008">
    <property type="entry name" value="GntR ligand-binding domain-like"/>
    <property type="match status" value="1"/>
</dbReference>
<feature type="domain" description="HTH gntR-type" evidence="4">
    <location>
        <begin position="7"/>
        <end position="75"/>
    </location>
</feature>